<dbReference type="Pfam" id="PF03091">
    <property type="entry name" value="CutA1"/>
    <property type="match status" value="1"/>
</dbReference>
<accession>A0ABN9UKI8</accession>
<dbReference type="InterPro" id="IPR015867">
    <property type="entry name" value="N-reg_PII/ATP_PRibTrfase_C"/>
</dbReference>
<reference evidence="2" key="1">
    <citation type="submission" date="2023-10" db="EMBL/GenBank/DDBJ databases">
        <authorList>
            <person name="Chen Y."/>
            <person name="Shah S."/>
            <person name="Dougan E. K."/>
            <person name="Thang M."/>
            <person name="Chan C."/>
        </authorList>
    </citation>
    <scope>NUCLEOTIDE SEQUENCE [LARGE SCALE GENOMIC DNA]</scope>
</reference>
<comment type="similarity">
    <text evidence="1">Belongs to the CutA family.</text>
</comment>
<protein>
    <submittedName>
        <fullName evidence="2">Uncharacterized protein</fullName>
    </submittedName>
</protein>
<comment type="caution">
    <text evidence="2">The sequence shown here is derived from an EMBL/GenBank/DDBJ whole genome shotgun (WGS) entry which is preliminary data.</text>
</comment>
<gene>
    <name evidence="2" type="ORF">PCOR1329_LOCUS49354</name>
</gene>
<dbReference type="Gene3D" id="3.30.70.120">
    <property type="match status" value="1"/>
</dbReference>
<dbReference type="InterPro" id="IPR011322">
    <property type="entry name" value="N-reg_PII-like_a/b"/>
</dbReference>
<feature type="non-terminal residue" evidence="2">
    <location>
        <position position="1"/>
    </location>
</feature>
<evidence type="ECO:0000313" key="3">
    <source>
        <dbReference type="Proteomes" id="UP001189429"/>
    </source>
</evidence>
<dbReference type="EMBL" id="CAUYUJ010015971">
    <property type="protein sequence ID" value="CAK0860354.1"/>
    <property type="molecule type" value="Genomic_DNA"/>
</dbReference>
<organism evidence="2 3">
    <name type="scientific">Prorocentrum cordatum</name>
    <dbReference type="NCBI Taxonomy" id="2364126"/>
    <lineage>
        <taxon>Eukaryota</taxon>
        <taxon>Sar</taxon>
        <taxon>Alveolata</taxon>
        <taxon>Dinophyceae</taxon>
        <taxon>Prorocentrales</taxon>
        <taxon>Prorocentraceae</taxon>
        <taxon>Prorocentrum</taxon>
    </lineage>
</organism>
<evidence type="ECO:0000313" key="2">
    <source>
        <dbReference type="EMBL" id="CAK0860354.1"/>
    </source>
</evidence>
<proteinExistence type="inferred from homology"/>
<sequence length="158" mass="17362">AVSPRVLRPRAAHLPGAAPPAMAFLRRCHPALALLLASSARADWVQTTVADQAAADKLLSLLLLQFDEKDLQIHTADVQSFYRRDGAVVEEREVRFTVDSALNVDRLRTAVEGVHPHQSPIIVSHSTGNLIKEKGRDGQVSPGRVFCQGRSRAYRTHV</sequence>
<dbReference type="Proteomes" id="UP001189429">
    <property type="component" value="Unassembled WGS sequence"/>
</dbReference>
<keyword evidence="3" id="KW-1185">Reference proteome</keyword>
<evidence type="ECO:0000256" key="1">
    <source>
        <dbReference type="ARBA" id="ARBA00010169"/>
    </source>
</evidence>
<dbReference type="InterPro" id="IPR004323">
    <property type="entry name" value="Ion_tolerance_CutA"/>
</dbReference>
<dbReference type="SUPFAM" id="SSF54913">
    <property type="entry name" value="GlnB-like"/>
    <property type="match status" value="1"/>
</dbReference>
<name>A0ABN9UKI8_9DINO</name>